<reference evidence="2" key="1">
    <citation type="journal article" date="2020" name="mSystems">
        <title>Genome- and Community-Level Interaction Insights into Carbon Utilization and Element Cycling Functions of Hydrothermarchaeota in Hydrothermal Sediment.</title>
        <authorList>
            <person name="Zhou Z."/>
            <person name="Liu Y."/>
            <person name="Xu W."/>
            <person name="Pan J."/>
            <person name="Luo Z.H."/>
            <person name="Li M."/>
        </authorList>
    </citation>
    <scope>NUCLEOTIDE SEQUENCE [LARGE SCALE GENOMIC DNA]</scope>
    <source>
        <strain evidence="2">SpSt-402</strain>
    </source>
</reference>
<evidence type="ECO:0000256" key="1">
    <source>
        <dbReference type="SAM" id="Phobius"/>
    </source>
</evidence>
<gene>
    <name evidence="2" type="ORF">ENR47_10855</name>
</gene>
<dbReference type="InterPro" id="IPR004676">
    <property type="entry name" value="Cd-R_transporter"/>
</dbReference>
<feature type="transmembrane region" description="Helical" evidence="1">
    <location>
        <begin position="43"/>
        <end position="65"/>
    </location>
</feature>
<protein>
    <submittedName>
        <fullName evidence="2">Transporter</fullName>
    </submittedName>
</protein>
<name>A0A832H527_9CYAN</name>
<comment type="caution">
    <text evidence="2">The sequence shown here is derived from an EMBL/GenBank/DDBJ whole genome shotgun (WGS) entry which is preliminary data.</text>
</comment>
<dbReference type="Pfam" id="PF03596">
    <property type="entry name" value="Cad"/>
    <property type="match status" value="1"/>
</dbReference>
<keyword evidence="1" id="KW-0472">Membrane</keyword>
<proteinExistence type="predicted"/>
<keyword evidence="1" id="KW-0812">Transmembrane</keyword>
<accession>A0A832H527</accession>
<sequence length="205" mass="22612">MNWVVEAMVTGMTAFIATNVDDIVILTLFFARVGETLRRRHIVLGQYLGFLGLILVSLPGFFGGLVLPKAWLGWLGLLPIAIGLLQLLRPETDEKSLQTVSLQQPRSRFASLFSPQTYQVAAVTIANGGDNIGIYVPLFANSSLAELMIILSVFLTLIGVWCLLGYQLARHPLLSQTLTRYGHRIVPFVLIALGIFIIVESKGRF</sequence>
<organism evidence="2">
    <name type="scientific">Oscillatoriales cyanobacterium SpSt-402</name>
    <dbReference type="NCBI Taxonomy" id="2282168"/>
    <lineage>
        <taxon>Bacteria</taxon>
        <taxon>Bacillati</taxon>
        <taxon>Cyanobacteriota</taxon>
        <taxon>Cyanophyceae</taxon>
        <taxon>Oscillatoriophycideae</taxon>
        <taxon>Oscillatoriales</taxon>
    </lineage>
</organism>
<dbReference type="AlphaFoldDB" id="A0A832H527"/>
<dbReference type="EMBL" id="DSRD01000675">
    <property type="protein sequence ID" value="HGW94764.1"/>
    <property type="molecule type" value="Genomic_DNA"/>
</dbReference>
<feature type="transmembrane region" description="Helical" evidence="1">
    <location>
        <begin position="12"/>
        <end position="31"/>
    </location>
</feature>
<evidence type="ECO:0000313" key="2">
    <source>
        <dbReference type="EMBL" id="HGW94764.1"/>
    </source>
</evidence>
<feature type="transmembrane region" description="Helical" evidence="1">
    <location>
        <begin position="71"/>
        <end position="88"/>
    </location>
</feature>
<feature type="transmembrane region" description="Helical" evidence="1">
    <location>
        <begin position="181"/>
        <end position="199"/>
    </location>
</feature>
<keyword evidence="1" id="KW-1133">Transmembrane helix</keyword>
<feature type="transmembrane region" description="Helical" evidence="1">
    <location>
        <begin position="147"/>
        <end position="169"/>
    </location>
</feature>